<dbReference type="CDD" id="cd00075">
    <property type="entry name" value="HATPase"/>
    <property type="match status" value="1"/>
</dbReference>
<keyword evidence="10" id="KW-1185">Reference proteome</keyword>
<evidence type="ECO:0000256" key="2">
    <source>
        <dbReference type="ARBA" id="ARBA00012438"/>
    </source>
</evidence>
<dbReference type="Gene3D" id="3.30.565.10">
    <property type="entry name" value="Histidine kinase-like ATPase, C-terminal domain"/>
    <property type="match status" value="1"/>
</dbReference>
<feature type="transmembrane region" description="Helical" evidence="7">
    <location>
        <begin position="109"/>
        <end position="128"/>
    </location>
</feature>
<dbReference type="InterPro" id="IPR050980">
    <property type="entry name" value="2C_sensor_his_kinase"/>
</dbReference>
<keyword evidence="7" id="KW-0812">Transmembrane</keyword>
<organism evidence="9 10">
    <name type="scientific">Yoonia vestfoldensis</name>
    <dbReference type="NCBI Taxonomy" id="245188"/>
    <lineage>
        <taxon>Bacteria</taxon>
        <taxon>Pseudomonadati</taxon>
        <taxon>Pseudomonadota</taxon>
        <taxon>Alphaproteobacteria</taxon>
        <taxon>Rhodobacterales</taxon>
        <taxon>Paracoccaceae</taxon>
        <taxon>Yoonia</taxon>
    </lineage>
</organism>
<evidence type="ECO:0000313" key="10">
    <source>
        <dbReference type="Proteomes" id="UP000195273"/>
    </source>
</evidence>
<keyword evidence="7" id="KW-0472">Membrane</keyword>
<dbReference type="PANTHER" id="PTHR44936">
    <property type="entry name" value="SENSOR PROTEIN CREC"/>
    <property type="match status" value="1"/>
</dbReference>
<keyword evidence="4 9" id="KW-0808">Transferase</keyword>
<keyword evidence="5" id="KW-0418">Kinase</keyword>
<evidence type="ECO:0000256" key="5">
    <source>
        <dbReference type="ARBA" id="ARBA00022777"/>
    </source>
</evidence>
<feature type="domain" description="Histidine kinase" evidence="8">
    <location>
        <begin position="201"/>
        <end position="407"/>
    </location>
</feature>
<dbReference type="SMART" id="SM00387">
    <property type="entry name" value="HATPase_c"/>
    <property type="match status" value="1"/>
</dbReference>
<dbReference type="GO" id="GO:0004673">
    <property type="term" value="F:protein histidine kinase activity"/>
    <property type="evidence" value="ECO:0007669"/>
    <property type="project" value="UniProtKB-EC"/>
</dbReference>
<dbReference type="InterPro" id="IPR036890">
    <property type="entry name" value="HATPase_C_sf"/>
</dbReference>
<evidence type="ECO:0000256" key="4">
    <source>
        <dbReference type="ARBA" id="ARBA00022679"/>
    </source>
</evidence>
<feature type="transmembrane region" description="Helical" evidence="7">
    <location>
        <begin position="148"/>
        <end position="171"/>
    </location>
</feature>
<dbReference type="GO" id="GO:0000160">
    <property type="term" value="P:phosphorelay signal transduction system"/>
    <property type="evidence" value="ECO:0007669"/>
    <property type="project" value="UniProtKB-KW"/>
</dbReference>
<name>A0A1Y0E9H3_9RHOB</name>
<evidence type="ECO:0000256" key="3">
    <source>
        <dbReference type="ARBA" id="ARBA00022553"/>
    </source>
</evidence>
<dbReference type="Proteomes" id="UP000195273">
    <property type="component" value="Chromosome"/>
</dbReference>
<evidence type="ECO:0000259" key="8">
    <source>
        <dbReference type="PROSITE" id="PS50109"/>
    </source>
</evidence>
<proteinExistence type="predicted"/>
<dbReference type="EC" id="2.7.13.3" evidence="2"/>
<evidence type="ECO:0000256" key="6">
    <source>
        <dbReference type="ARBA" id="ARBA00023012"/>
    </source>
</evidence>
<gene>
    <name evidence="9" type="primary">srrB</name>
    <name evidence="9" type="ORF">LOKVESSMR4R_00825</name>
</gene>
<dbReference type="PROSITE" id="PS50109">
    <property type="entry name" value="HIS_KIN"/>
    <property type="match status" value="1"/>
</dbReference>
<evidence type="ECO:0000256" key="1">
    <source>
        <dbReference type="ARBA" id="ARBA00000085"/>
    </source>
</evidence>
<feature type="transmembrane region" description="Helical" evidence="7">
    <location>
        <begin position="76"/>
        <end position="97"/>
    </location>
</feature>
<dbReference type="KEGG" id="lvs:LOKVESSMR4R_00825"/>
<dbReference type="EMBL" id="CP021431">
    <property type="protein sequence ID" value="ARU00158.1"/>
    <property type="molecule type" value="Genomic_DNA"/>
</dbReference>
<keyword evidence="7" id="KW-1133">Transmembrane helix</keyword>
<dbReference type="InterPro" id="IPR005467">
    <property type="entry name" value="His_kinase_dom"/>
</dbReference>
<evidence type="ECO:0000313" key="9">
    <source>
        <dbReference type="EMBL" id="ARU00158.1"/>
    </source>
</evidence>
<dbReference type="PRINTS" id="PR00344">
    <property type="entry name" value="BCTRLSENSOR"/>
</dbReference>
<keyword evidence="3" id="KW-0597">Phosphoprotein</keyword>
<keyword evidence="6" id="KW-0902">Two-component regulatory system</keyword>
<dbReference type="InterPro" id="IPR004358">
    <property type="entry name" value="Sig_transdc_His_kin-like_C"/>
</dbReference>
<dbReference type="InterPro" id="IPR003594">
    <property type="entry name" value="HATPase_dom"/>
</dbReference>
<protein>
    <recommendedName>
        <fullName evidence="2">histidine kinase</fullName>
        <ecNumber evidence="2">2.7.13.3</ecNumber>
    </recommendedName>
</protein>
<comment type="catalytic activity">
    <reaction evidence="1">
        <text>ATP + protein L-histidine = ADP + protein N-phospho-L-histidine.</text>
        <dbReference type="EC" id="2.7.13.3"/>
    </reaction>
</comment>
<evidence type="ECO:0000256" key="7">
    <source>
        <dbReference type="SAM" id="Phobius"/>
    </source>
</evidence>
<dbReference type="PANTHER" id="PTHR44936:SF9">
    <property type="entry name" value="SENSOR PROTEIN CREC"/>
    <property type="match status" value="1"/>
</dbReference>
<feature type="transmembrane region" description="Helical" evidence="7">
    <location>
        <begin position="51"/>
        <end position="70"/>
    </location>
</feature>
<accession>A0A1Y0E9H3</accession>
<sequence length="411" mass="45708">MLSAGLLLRGIQGTLSELVFLIASNLMTAFGLSLMVATVRSINRDWRLWQADLAFSIFTVVMMTVVVLGPNNNYEIRVTLMSGLIIANSGTIAILAFSALKKAVTADAVIFLFFGAFGTAVSLGRLMASVAQDAQGYLNLLLWDKVFFLWSLPATFIFAAGVFTCGARLTLEKSKLAESQQRLLSQKLKVSIEEQYALRKLILHEVRRPISTISTLLQNSQRYGEFAQRKHFEQLRLLVGEANRYLDGIGEYDEISDLIANREPTNVKLSDFLQDIRRKWNIQVDGAIASQTEVFEADIFLLSIALDNMIENALKFCRITSEVKLTISHNDQYLFFDVSDDGEGVLPQYQQQIFQRFFKAPSTLKSSKAGSGLGLYISIQIAEAHGGHSCVLSQTPSVIRLALPFQRGQAQ</sequence>
<dbReference type="Pfam" id="PF02518">
    <property type="entry name" value="HATPase_c"/>
    <property type="match status" value="1"/>
</dbReference>
<reference evidence="9 10" key="1">
    <citation type="submission" date="2017-05" db="EMBL/GenBank/DDBJ databases">
        <title>Genome Sequence of Loktanella vestfoldensis Strain SMR4r Isolated from a Culture of the Diatom Skeletonema marinoi.</title>
        <authorList>
            <person name="Topel M."/>
            <person name="Pinder M.I.M."/>
            <person name="Johansson O.N."/>
            <person name="Kourtchenko O."/>
            <person name="Godhe A."/>
            <person name="Clarke A.K."/>
        </authorList>
    </citation>
    <scope>NUCLEOTIDE SEQUENCE [LARGE SCALE GENOMIC DNA]</scope>
    <source>
        <strain evidence="9 10">SMR4r</strain>
    </source>
</reference>
<dbReference type="SUPFAM" id="SSF55874">
    <property type="entry name" value="ATPase domain of HSP90 chaperone/DNA topoisomerase II/histidine kinase"/>
    <property type="match status" value="1"/>
</dbReference>
<dbReference type="AlphaFoldDB" id="A0A1Y0E9H3"/>
<feature type="transmembrane region" description="Helical" evidence="7">
    <location>
        <begin position="20"/>
        <end position="39"/>
    </location>
</feature>